<evidence type="ECO:0000256" key="6">
    <source>
        <dbReference type="ARBA" id="ARBA00023136"/>
    </source>
</evidence>
<feature type="transmembrane region" description="Helical" evidence="7">
    <location>
        <begin position="171"/>
        <end position="190"/>
    </location>
</feature>
<dbReference type="Proteomes" id="UP000199370">
    <property type="component" value="Unassembled WGS sequence"/>
</dbReference>
<dbReference type="GO" id="GO:0005886">
    <property type="term" value="C:plasma membrane"/>
    <property type="evidence" value="ECO:0007669"/>
    <property type="project" value="UniProtKB-SubCell"/>
</dbReference>
<dbReference type="Pfam" id="PF00528">
    <property type="entry name" value="BPD_transp_1"/>
    <property type="match status" value="1"/>
</dbReference>
<feature type="transmembrane region" description="Helical" evidence="7">
    <location>
        <begin position="92"/>
        <end position="115"/>
    </location>
</feature>
<dbReference type="PANTHER" id="PTHR43163:SF6">
    <property type="entry name" value="DIPEPTIDE TRANSPORT SYSTEM PERMEASE PROTEIN DPPB-RELATED"/>
    <property type="match status" value="1"/>
</dbReference>
<keyword evidence="6 7" id="KW-0472">Membrane</keyword>
<evidence type="ECO:0000313" key="10">
    <source>
        <dbReference type="Proteomes" id="UP000199370"/>
    </source>
</evidence>
<evidence type="ECO:0000256" key="7">
    <source>
        <dbReference type="RuleBase" id="RU363032"/>
    </source>
</evidence>
<keyword evidence="5 7" id="KW-1133">Transmembrane helix</keyword>
<comment type="subcellular location">
    <subcellularLocation>
        <location evidence="1 7">Cell membrane</location>
        <topology evidence="1 7">Multi-pass membrane protein</topology>
    </subcellularLocation>
</comment>
<feature type="transmembrane region" description="Helical" evidence="7">
    <location>
        <begin position="274"/>
        <end position="292"/>
    </location>
</feature>
<dbReference type="PANTHER" id="PTHR43163">
    <property type="entry name" value="DIPEPTIDE TRANSPORT SYSTEM PERMEASE PROTEIN DPPB-RELATED"/>
    <property type="match status" value="1"/>
</dbReference>
<feature type="domain" description="ABC transmembrane type-1" evidence="8">
    <location>
        <begin position="88"/>
        <end position="293"/>
    </location>
</feature>
<organism evidence="9 10">
    <name type="scientific">Haloarchaeobius iranensis</name>
    <dbReference type="NCBI Taxonomy" id="996166"/>
    <lineage>
        <taxon>Archaea</taxon>
        <taxon>Methanobacteriati</taxon>
        <taxon>Methanobacteriota</taxon>
        <taxon>Stenosarchaea group</taxon>
        <taxon>Halobacteria</taxon>
        <taxon>Halobacteriales</taxon>
        <taxon>Halorubellaceae</taxon>
        <taxon>Haloarchaeobius</taxon>
    </lineage>
</organism>
<reference evidence="9 10" key="1">
    <citation type="submission" date="2016-10" db="EMBL/GenBank/DDBJ databases">
        <authorList>
            <person name="de Groot N.N."/>
        </authorList>
    </citation>
    <scope>NUCLEOTIDE SEQUENCE [LARGE SCALE GENOMIC DNA]</scope>
    <source>
        <strain evidence="10">EB21,IBRC-M 10013,KCTC 4048</strain>
    </source>
</reference>
<dbReference type="Gene3D" id="1.10.3720.10">
    <property type="entry name" value="MetI-like"/>
    <property type="match status" value="1"/>
</dbReference>
<feature type="transmembrane region" description="Helical" evidence="7">
    <location>
        <begin position="127"/>
        <end position="151"/>
    </location>
</feature>
<evidence type="ECO:0000256" key="2">
    <source>
        <dbReference type="ARBA" id="ARBA00022448"/>
    </source>
</evidence>
<dbReference type="EMBL" id="FNIA01000003">
    <property type="protein sequence ID" value="SDM50530.1"/>
    <property type="molecule type" value="Genomic_DNA"/>
</dbReference>
<dbReference type="SUPFAM" id="SSF161098">
    <property type="entry name" value="MetI-like"/>
    <property type="match status" value="1"/>
</dbReference>
<evidence type="ECO:0000313" key="9">
    <source>
        <dbReference type="EMBL" id="SDM50530.1"/>
    </source>
</evidence>
<protein>
    <submittedName>
        <fullName evidence="9">Peptide/nickel transport system permease protein</fullName>
    </submittedName>
</protein>
<dbReference type="PROSITE" id="PS50928">
    <property type="entry name" value="ABC_TM1"/>
    <property type="match status" value="1"/>
</dbReference>
<feature type="transmembrane region" description="Helical" evidence="7">
    <location>
        <begin position="231"/>
        <end position="254"/>
    </location>
</feature>
<keyword evidence="10" id="KW-1185">Reference proteome</keyword>
<keyword evidence="2 7" id="KW-0813">Transport</keyword>
<evidence type="ECO:0000256" key="3">
    <source>
        <dbReference type="ARBA" id="ARBA00022475"/>
    </source>
</evidence>
<evidence type="ECO:0000259" key="8">
    <source>
        <dbReference type="PROSITE" id="PS50928"/>
    </source>
</evidence>
<keyword evidence="3" id="KW-1003">Cell membrane</keyword>
<comment type="similarity">
    <text evidence="7">Belongs to the binding-protein-dependent transport system permease family.</text>
</comment>
<evidence type="ECO:0000256" key="1">
    <source>
        <dbReference type="ARBA" id="ARBA00004651"/>
    </source>
</evidence>
<accession>A0A1G9TS41</accession>
<dbReference type="AlphaFoldDB" id="A0A1G9TS41"/>
<keyword evidence="4 7" id="KW-0812">Transmembrane</keyword>
<dbReference type="STRING" id="996166.SAMN05192554_10399"/>
<name>A0A1G9TS41_9EURY</name>
<dbReference type="InterPro" id="IPR035906">
    <property type="entry name" value="MetI-like_sf"/>
</dbReference>
<dbReference type="CDD" id="cd06261">
    <property type="entry name" value="TM_PBP2"/>
    <property type="match status" value="1"/>
</dbReference>
<dbReference type="GO" id="GO:0055085">
    <property type="term" value="P:transmembrane transport"/>
    <property type="evidence" value="ECO:0007669"/>
    <property type="project" value="InterPro"/>
</dbReference>
<proteinExistence type="inferred from homology"/>
<evidence type="ECO:0000256" key="4">
    <source>
        <dbReference type="ARBA" id="ARBA00022692"/>
    </source>
</evidence>
<evidence type="ECO:0000256" key="5">
    <source>
        <dbReference type="ARBA" id="ARBA00022989"/>
    </source>
</evidence>
<dbReference type="InterPro" id="IPR000515">
    <property type="entry name" value="MetI-like"/>
</dbReference>
<sequence length="307" mass="32711">MTVAFAVVATMPDPNLGWLSQSPNVEDQAEAVNAVREAKNLNDPLHERYLSWIVDVTMLDWGRSTGQFGGAVSGRAGPPVTDLIADAVPVTLAYVLPAVVASFAIALAVGSYAALKPHSRVAKAVSAVGYLGLGIPNFFLAELALLAAAEWYGWLPVGFPSTVSLTQPDTLIPYLLPAAVLTTTLAAGQLRYVRAESAHYFGEEFVTLVRAKGASNLRVVRHVLRNAALPLLSLLVADLVSTLVVQVYVIEFVFNIPGLGDLGLQAIRDRDMPLILGTTMVVAYVGIAGNFAQDVAYAWLDPRAAEE</sequence>
<gene>
    <name evidence="9" type="ORF">SAMN05192554_10399</name>
</gene>